<evidence type="ECO:0000256" key="1">
    <source>
        <dbReference type="SAM" id="MobiDB-lite"/>
    </source>
</evidence>
<evidence type="ECO:0000313" key="2">
    <source>
        <dbReference type="EMBL" id="KAJ1155751.1"/>
    </source>
</evidence>
<name>A0AAV7RSH6_PLEWA</name>
<sequence>MRAFRARPKDIPRRTGCVGGSSRKEETRAGPGDVSNTDDSTETSRTLGGLSEEYEAREALSENSGHAYWKAWPPQKGRGEIEQAEKEKALEI</sequence>
<protein>
    <submittedName>
        <fullName evidence="2">Uncharacterized protein</fullName>
    </submittedName>
</protein>
<dbReference type="Proteomes" id="UP001066276">
    <property type="component" value="Chromosome 5"/>
</dbReference>
<evidence type="ECO:0000313" key="3">
    <source>
        <dbReference type="Proteomes" id="UP001066276"/>
    </source>
</evidence>
<organism evidence="2 3">
    <name type="scientific">Pleurodeles waltl</name>
    <name type="common">Iberian ribbed newt</name>
    <dbReference type="NCBI Taxonomy" id="8319"/>
    <lineage>
        <taxon>Eukaryota</taxon>
        <taxon>Metazoa</taxon>
        <taxon>Chordata</taxon>
        <taxon>Craniata</taxon>
        <taxon>Vertebrata</taxon>
        <taxon>Euteleostomi</taxon>
        <taxon>Amphibia</taxon>
        <taxon>Batrachia</taxon>
        <taxon>Caudata</taxon>
        <taxon>Salamandroidea</taxon>
        <taxon>Salamandridae</taxon>
        <taxon>Pleurodelinae</taxon>
        <taxon>Pleurodeles</taxon>
    </lineage>
</organism>
<feature type="compositionally biased region" description="Polar residues" evidence="1">
    <location>
        <begin position="34"/>
        <end position="46"/>
    </location>
</feature>
<dbReference type="AlphaFoldDB" id="A0AAV7RSH6"/>
<proteinExistence type="predicted"/>
<comment type="caution">
    <text evidence="2">The sequence shown here is derived from an EMBL/GenBank/DDBJ whole genome shotgun (WGS) entry which is preliminary data.</text>
</comment>
<feature type="compositionally biased region" description="Basic and acidic residues" evidence="1">
    <location>
        <begin position="77"/>
        <end position="92"/>
    </location>
</feature>
<gene>
    <name evidence="2" type="ORF">NDU88_008480</name>
</gene>
<keyword evidence="3" id="KW-1185">Reference proteome</keyword>
<dbReference type="EMBL" id="JANPWB010000009">
    <property type="protein sequence ID" value="KAJ1155751.1"/>
    <property type="molecule type" value="Genomic_DNA"/>
</dbReference>
<reference evidence="2" key="1">
    <citation type="journal article" date="2022" name="bioRxiv">
        <title>Sequencing and chromosome-scale assembly of the giantPleurodeles waltlgenome.</title>
        <authorList>
            <person name="Brown T."/>
            <person name="Elewa A."/>
            <person name="Iarovenko S."/>
            <person name="Subramanian E."/>
            <person name="Araus A.J."/>
            <person name="Petzold A."/>
            <person name="Susuki M."/>
            <person name="Suzuki K.-i.T."/>
            <person name="Hayashi T."/>
            <person name="Toyoda A."/>
            <person name="Oliveira C."/>
            <person name="Osipova E."/>
            <person name="Leigh N.D."/>
            <person name="Simon A."/>
            <person name="Yun M.H."/>
        </authorList>
    </citation>
    <scope>NUCLEOTIDE SEQUENCE</scope>
    <source>
        <strain evidence="2">20211129_DDA</strain>
        <tissue evidence="2">Liver</tissue>
    </source>
</reference>
<accession>A0AAV7RSH6</accession>
<feature type="region of interest" description="Disordered" evidence="1">
    <location>
        <begin position="1"/>
        <end position="92"/>
    </location>
</feature>